<dbReference type="PRINTS" id="PR00035">
    <property type="entry name" value="HTHGNTR"/>
</dbReference>
<dbReference type="InterPro" id="IPR036390">
    <property type="entry name" value="WH_DNA-bd_sf"/>
</dbReference>
<name>A0A975WAE0_9RHOB</name>
<keyword evidence="1" id="KW-0805">Transcription regulation</keyword>
<keyword evidence="3" id="KW-0804">Transcription</keyword>
<evidence type="ECO:0000259" key="4">
    <source>
        <dbReference type="PROSITE" id="PS50949"/>
    </source>
</evidence>
<sequence>MSDQDDASQPGPQGSSTYTRLLDEIREGQLLPGDRLRETELAERLNVSRTPVREAIRQLEADGLVAHVPRQGATVRSLDYAEVMELYEMRAVLEGTAARLAARAASDVELDELGALNDQLAEAGTGPEATRINRIFHATLLDAAKNRFLARSMLSLQKALLILGPSQLLDGQRADEAVSEHRDIMAALQARDGAAAEAQMRAHIEAAQRMRIRALRERDRGHDDT</sequence>
<dbReference type="PANTHER" id="PTHR43537">
    <property type="entry name" value="TRANSCRIPTIONAL REGULATOR, GNTR FAMILY"/>
    <property type="match status" value="1"/>
</dbReference>
<dbReference type="Pfam" id="PF00392">
    <property type="entry name" value="GntR"/>
    <property type="match status" value="1"/>
</dbReference>
<dbReference type="RefSeq" id="WP_048532070.1">
    <property type="nucleotide sequence ID" value="NZ_CATLUV010000028.1"/>
</dbReference>
<dbReference type="PANTHER" id="PTHR43537:SF49">
    <property type="entry name" value="TRANSCRIPTIONAL REGULATORY PROTEIN"/>
    <property type="match status" value="1"/>
</dbReference>
<dbReference type="InterPro" id="IPR008920">
    <property type="entry name" value="TF_FadR/GntR_C"/>
</dbReference>
<keyword evidence="2" id="KW-0238">DNA-binding</keyword>
<dbReference type="SMART" id="SM00345">
    <property type="entry name" value="HTH_GNTR"/>
    <property type="match status" value="1"/>
</dbReference>
<dbReference type="InterPro" id="IPR011711">
    <property type="entry name" value="GntR_C"/>
</dbReference>
<evidence type="ECO:0000313" key="6">
    <source>
        <dbReference type="Proteomes" id="UP000182932"/>
    </source>
</evidence>
<dbReference type="SUPFAM" id="SSF48008">
    <property type="entry name" value="GntR ligand-binding domain-like"/>
    <property type="match status" value="1"/>
</dbReference>
<keyword evidence="6" id="KW-1185">Reference proteome</keyword>
<dbReference type="Proteomes" id="UP000182932">
    <property type="component" value="Unassembled WGS sequence"/>
</dbReference>
<feature type="domain" description="HTH gntR-type" evidence="4">
    <location>
        <begin position="11"/>
        <end position="78"/>
    </location>
</feature>
<dbReference type="Pfam" id="PF07729">
    <property type="entry name" value="FCD"/>
    <property type="match status" value="1"/>
</dbReference>
<dbReference type="GeneID" id="80818546"/>
<accession>A0A975WAE0</accession>
<dbReference type="PRINTS" id="PR00033">
    <property type="entry name" value="HTHASNC"/>
</dbReference>
<dbReference type="GO" id="GO:0043565">
    <property type="term" value="F:sequence-specific DNA binding"/>
    <property type="evidence" value="ECO:0007669"/>
    <property type="project" value="InterPro"/>
</dbReference>
<gene>
    <name evidence="5" type="ORF">SAMN04487940_10766</name>
</gene>
<dbReference type="EMBL" id="FNYY01000007">
    <property type="protein sequence ID" value="SEJ55313.1"/>
    <property type="molecule type" value="Genomic_DNA"/>
</dbReference>
<evidence type="ECO:0000256" key="1">
    <source>
        <dbReference type="ARBA" id="ARBA00023015"/>
    </source>
</evidence>
<dbReference type="AlphaFoldDB" id="A0A975WAE0"/>
<proteinExistence type="predicted"/>
<protein>
    <submittedName>
        <fullName evidence="5">Transcriptional regulator, GntR family</fullName>
    </submittedName>
</protein>
<comment type="caution">
    <text evidence="5">The sequence shown here is derived from an EMBL/GenBank/DDBJ whole genome shotgun (WGS) entry which is preliminary data.</text>
</comment>
<evidence type="ECO:0000313" key="5">
    <source>
        <dbReference type="EMBL" id="SEJ55313.1"/>
    </source>
</evidence>
<dbReference type="SMART" id="SM00895">
    <property type="entry name" value="FCD"/>
    <property type="match status" value="1"/>
</dbReference>
<dbReference type="SUPFAM" id="SSF46785">
    <property type="entry name" value="Winged helix' DNA-binding domain"/>
    <property type="match status" value="1"/>
</dbReference>
<organism evidence="5 6">
    <name type="scientific">Marinovum algicola</name>
    <dbReference type="NCBI Taxonomy" id="42444"/>
    <lineage>
        <taxon>Bacteria</taxon>
        <taxon>Pseudomonadati</taxon>
        <taxon>Pseudomonadota</taxon>
        <taxon>Alphaproteobacteria</taxon>
        <taxon>Rhodobacterales</taxon>
        <taxon>Roseobacteraceae</taxon>
        <taxon>Marinovum</taxon>
    </lineage>
</organism>
<dbReference type="Gene3D" id="1.20.120.530">
    <property type="entry name" value="GntR ligand-binding domain-like"/>
    <property type="match status" value="1"/>
</dbReference>
<dbReference type="InterPro" id="IPR000485">
    <property type="entry name" value="AsnC-type_HTH_dom"/>
</dbReference>
<reference evidence="5 6" key="1">
    <citation type="submission" date="2016-10" db="EMBL/GenBank/DDBJ databases">
        <authorList>
            <person name="Varghese N."/>
            <person name="Submissions S."/>
        </authorList>
    </citation>
    <scope>NUCLEOTIDE SEQUENCE [LARGE SCALE GENOMIC DNA]</scope>
    <source>
        <strain evidence="5 6">FF3</strain>
    </source>
</reference>
<dbReference type="InterPro" id="IPR036388">
    <property type="entry name" value="WH-like_DNA-bd_sf"/>
</dbReference>
<dbReference type="CDD" id="cd07377">
    <property type="entry name" value="WHTH_GntR"/>
    <property type="match status" value="1"/>
</dbReference>
<dbReference type="GO" id="GO:0003700">
    <property type="term" value="F:DNA-binding transcription factor activity"/>
    <property type="evidence" value="ECO:0007669"/>
    <property type="project" value="InterPro"/>
</dbReference>
<evidence type="ECO:0000256" key="2">
    <source>
        <dbReference type="ARBA" id="ARBA00023125"/>
    </source>
</evidence>
<dbReference type="InterPro" id="IPR000524">
    <property type="entry name" value="Tscrpt_reg_HTH_GntR"/>
</dbReference>
<evidence type="ECO:0000256" key="3">
    <source>
        <dbReference type="ARBA" id="ARBA00023163"/>
    </source>
</evidence>
<dbReference type="PROSITE" id="PS50949">
    <property type="entry name" value="HTH_GNTR"/>
    <property type="match status" value="1"/>
</dbReference>
<dbReference type="Gene3D" id="1.10.10.10">
    <property type="entry name" value="Winged helix-like DNA-binding domain superfamily/Winged helix DNA-binding domain"/>
    <property type="match status" value="1"/>
</dbReference>